<evidence type="ECO:0000313" key="1">
    <source>
        <dbReference type="EMBL" id="KAK7329537.1"/>
    </source>
</evidence>
<keyword evidence="2" id="KW-1185">Reference proteome</keyword>
<dbReference type="AlphaFoldDB" id="A0AAN9QBY6"/>
<proteinExistence type="predicted"/>
<name>A0AAN9QBY6_CANGL</name>
<sequence>MGNNQSGVSNTVERFSIDDSLQVVWRKGKSRKGREGADAWSAEYSIGRRSCELGLSLSFSTTNPTQNQEELTISIKDRVNGYSNDDVEFQLDVTIIEGLLSGNTTLDGPSSIQQLPLCKTVSSQNAVFKSSSFFYGRDNDRKGLIVILRAKTNDDDKKLPNMITVKHYFIATNCSQGVYVVAKIRSNSDGGGLSFQLEKPVAQSKRALQSLFDDVKEKGWKPNPNGSEFATIQLFNQNKGKVPVICSENKSINHNHANGDLFSYSISGYQNVSSLVSTSGYNNGDYNGAVILNNCQVMLLNSYARWEKLLNISKSTENHGFDQSEHDMLSNLLILNRRS</sequence>
<dbReference type="Proteomes" id="UP001367508">
    <property type="component" value="Unassembled WGS sequence"/>
</dbReference>
<reference evidence="1 2" key="1">
    <citation type="submission" date="2024-01" db="EMBL/GenBank/DDBJ databases">
        <title>The genomes of 5 underutilized Papilionoideae crops provide insights into root nodulation and disease resistanc.</title>
        <authorList>
            <person name="Jiang F."/>
        </authorList>
    </citation>
    <scope>NUCLEOTIDE SEQUENCE [LARGE SCALE GENOMIC DNA]</scope>
    <source>
        <strain evidence="1">LVBAO_FW01</strain>
        <tissue evidence="1">Leaves</tissue>
    </source>
</reference>
<gene>
    <name evidence="1" type="ORF">VNO77_23707</name>
</gene>
<protein>
    <submittedName>
        <fullName evidence="1">Uncharacterized protein</fullName>
    </submittedName>
</protein>
<evidence type="ECO:0000313" key="2">
    <source>
        <dbReference type="Proteomes" id="UP001367508"/>
    </source>
</evidence>
<organism evidence="1 2">
    <name type="scientific">Canavalia gladiata</name>
    <name type="common">Sword bean</name>
    <name type="synonym">Dolichos gladiatus</name>
    <dbReference type="NCBI Taxonomy" id="3824"/>
    <lineage>
        <taxon>Eukaryota</taxon>
        <taxon>Viridiplantae</taxon>
        <taxon>Streptophyta</taxon>
        <taxon>Embryophyta</taxon>
        <taxon>Tracheophyta</taxon>
        <taxon>Spermatophyta</taxon>
        <taxon>Magnoliopsida</taxon>
        <taxon>eudicotyledons</taxon>
        <taxon>Gunneridae</taxon>
        <taxon>Pentapetalae</taxon>
        <taxon>rosids</taxon>
        <taxon>fabids</taxon>
        <taxon>Fabales</taxon>
        <taxon>Fabaceae</taxon>
        <taxon>Papilionoideae</taxon>
        <taxon>50 kb inversion clade</taxon>
        <taxon>NPAAA clade</taxon>
        <taxon>indigoferoid/millettioid clade</taxon>
        <taxon>Phaseoleae</taxon>
        <taxon>Canavalia</taxon>
    </lineage>
</organism>
<dbReference type="EMBL" id="JAYMYQ010000005">
    <property type="protein sequence ID" value="KAK7329537.1"/>
    <property type="molecule type" value="Genomic_DNA"/>
</dbReference>
<comment type="caution">
    <text evidence="1">The sequence shown here is derived from an EMBL/GenBank/DDBJ whole genome shotgun (WGS) entry which is preliminary data.</text>
</comment>
<accession>A0AAN9QBY6</accession>